<keyword evidence="4" id="KW-1134">Transmembrane beta strand</keyword>
<dbReference type="AlphaFoldDB" id="T2GGC3"/>
<evidence type="ECO:0000259" key="17">
    <source>
        <dbReference type="Pfam" id="PF22461"/>
    </source>
</evidence>
<dbReference type="InterPro" id="IPR049712">
    <property type="entry name" value="Poly_export"/>
</dbReference>
<feature type="domain" description="Polysaccharide export protein N-terminal" evidence="15">
    <location>
        <begin position="88"/>
        <end position="174"/>
    </location>
</feature>
<name>T2GGC3_MEGG1</name>
<evidence type="ECO:0000256" key="7">
    <source>
        <dbReference type="ARBA" id="ARBA00022729"/>
    </source>
</evidence>
<evidence type="ECO:0000313" key="18">
    <source>
        <dbReference type="EMBL" id="AGW15266.1"/>
    </source>
</evidence>
<accession>T2GGC3</accession>
<dbReference type="GO" id="GO:0015288">
    <property type="term" value="F:porin activity"/>
    <property type="evidence" value="ECO:0007669"/>
    <property type="project" value="UniProtKB-KW"/>
</dbReference>
<dbReference type="Pfam" id="PF22461">
    <property type="entry name" value="SLBB_2"/>
    <property type="match status" value="1"/>
</dbReference>
<keyword evidence="12" id="KW-0564">Palmitate</keyword>
<dbReference type="GO" id="GO:0009279">
    <property type="term" value="C:cell outer membrane"/>
    <property type="evidence" value="ECO:0007669"/>
    <property type="project" value="UniProtKB-SubCell"/>
</dbReference>
<keyword evidence="6" id="KW-0812">Transmembrane</keyword>
<proteinExistence type="inferred from homology"/>
<evidence type="ECO:0000313" key="19">
    <source>
        <dbReference type="Proteomes" id="UP000016587"/>
    </source>
</evidence>
<evidence type="ECO:0000256" key="8">
    <source>
        <dbReference type="ARBA" id="ARBA00023047"/>
    </source>
</evidence>
<dbReference type="GO" id="GO:0015159">
    <property type="term" value="F:polysaccharide transmembrane transporter activity"/>
    <property type="evidence" value="ECO:0007669"/>
    <property type="project" value="InterPro"/>
</dbReference>
<dbReference type="Proteomes" id="UP000016587">
    <property type="component" value="Plasmid unnamed"/>
</dbReference>
<evidence type="ECO:0000259" key="15">
    <source>
        <dbReference type="Pfam" id="PF02563"/>
    </source>
</evidence>
<keyword evidence="3" id="KW-0813">Transport</keyword>
<keyword evidence="11" id="KW-0472">Membrane</keyword>
<gene>
    <name evidence="18" type="ORF">DGI_4054</name>
</gene>
<dbReference type="Gene3D" id="3.30.1950.10">
    <property type="entry name" value="wza like domain"/>
    <property type="match status" value="1"/>
</dbReference>
<evidence type="ECO:0000256" key="9">
    <source>
        <dbReference type="ARBA" id="ARBA00023065"/>
    </source>
</evidence>
<keyword evidence="5" id="KW-0762">Sugar transport</keyword>
<keyword evidence="7" id="KW-0732">Signal</keyword>
<keyword evidence="13" id="KW-0998">Cell outer membrane</keyword>
<dbReference type="InterPro" id="IPR054765">
    <property type="entry name" value="SLBB_dom"/>
</dbReference>
<evidence type="ECO:0000259" key="16">
    <source>
        <dbReference type="Pfam" id="PF10531"/>
    </source>
</evidence>
<dbReference type="PANTHER" id="PTHR33619">
    <property type="entry name" value="POLYSACCHARIDE EXPORT PROTEIN GFCE-RELATED"/>
    <property type="match status" value="1"/>
</dbReference>
<dbReference type="PANTHER" id="PTHR33619:SF3">
    <property type="entry name" value="POLYSACCHARIDE EXPORT PROTEIN GFCE-RELATED"/>
    <property type="match status" value="1"/>
</dbReference>
<evidence type="ECO:0000256" key="1">
    <source>
        <dbReference type="ARBA" id="ARBA00004571"/>
    </source>
</evidence>
<keyword evidence="8" id="KW-0625">Polysaccharide transport</keyword>
<evidence type="ECO:0000256" key="3">
    <source>
        <dbReference type="ARBA" id="ARBA00022448"/>
    </source>
</evidence>
<protein>
    <submittedName>
        <fullName evidence="18">Polysaccharide export protein</fullName>
    </submittedName>
</protein>
<organism evidence="18 19">
    <name type="scientific">Megalodesulfovibrio gigas (strain ATCC 19364 / DSM 1382 / NCIMB 9332 / VKM B-1759)</name>
    <name type="common">Desulfovibrio gigas</name>
    <dbReference type="NCBI Taxonomy" id="1121448"/>
    <lineage>
        <taxon>Bacteria</taxon>
        <taxon>Pseudomonadati</taxon>
        <taxon>Thermodesulfobacteriota</taxon>
        <taxon>Desulfovibrionia</taxon>
        <taxon>Desulfovibrionales</taxon>
        <taxon>Desulfovibrionaceae</taxon>
        <taxon>Megalodesulfovibrio</taxon>
    </lineage>
</organism>
<evidence type="ECO:0000256" key="10">
    <source>
        <dbReference type="ARBA" id="ARBA00023114"/>
    </source>
</evidence>
<keyword evidence="9" id="KW-0406">Ion transport</keyword>
<evidence type="ECO:0000256" key="14">
    <source>
        <dbReference type="ARBA" id="ARBA00023288"/>
    </source>
</evidence>
<evidence type="ECO:0000256" key="5">
    <source>
        <dbReference type="ARBA" id="ARBA00022597"/>
    </source>
</evidence>
<reference evidence="18 19" key="1">
    <citation type="journal article" date="2013" name="J. Bacteriol.">
        <title>Roles of HynAB and Ech, the only two hydrogenases found in the model sulfate reducer Desulfovibrio gigas.</title>
        <authorList>
            <person name="Morais-Silva F.O."/>
            <person name="Santos C.I."/>
            <person name="Rodrigues R."/>
            <person name="Pereira I.A."/>
            <person name="Rodrigues-Pousada C."/>
        </authorList>
    </citation>
    <scope>NUCLEOTIDE SEQUENCE [LARGE SCALE GENOMIC DNA]</scope>
    <source>
        <strain evidence="19">ATCC 19364 / DSM 1382 / NCIMB 9332 / VKM B-1759</strain>
        <plasmid evidence="19">Plasmid</plasmid>
    </source>
</reference>
<keyword evidence="18" id="KW-0614">Plasmid</keyword>
<dbReference type="GO" id="GO:0006811">
    <property type="term" value="P:monoatomic ion transport"/>
    <property type="evidence" value="ECO:0007669"/>
    <property type="project" value="UniProtKB-KW"/>
</dbReference>
<dbReference type="KEGG" id="dgg:DGI_4054"/>
<evidence type="ECO:0000256" key="13">
    <source>
        <dbReference type="ARBA" id="ARBA00023237"/>
    </source>
</evidence>
<dbReference type="PATRIC" id="fig|1121448.10.peg.3548"/>
<evidence type="ECO:0000256" key="2">
    <source>
        <dbReference type="ARBA" id="ARBA00009450"/>
    </source>
</evidence>
<dbReference type="PROSITE" id="PS51257">
    <property type="entry name" value="PROKAR_LIPOPROTEIN"/>
    <property type="match status" value="1"/>
</dbReference>
<feature type="domain" description="Soluble ligand binding" evidence="16">
    <location>
        <begin position="182"/>
        <end position="216"/>
    </location>
</feature>
<evidence type="ECO:0000256" key="12">
    <source>
        <dbReference type="ARBA" id="ARBA00023139"/>
    </source>
</evidence>
<dbReference type="Pfam" id="PF02563">
    <property type="entry name" value="Poly_export"/>
    <property type="match status" value="1"/>
</dbReference>
<comment type="subcellular location">
    <subcellularLocation>
        <location evidence="1">Cell outer membrane</location>
        <topology evidence="1">Multi-pass membrane protein</topology>
    </subcellularLocation>
</comment>
<comment type="similarity">
    <text evidence="2">Belongs to the BexD/CtrA/VexA family.</text>
</comment>
<dbReference type="eggNOG" id="COG1596">
    <property type="taxonomic scope" value="Bacteria"/>
</dbReference>
<evidence type="ECO:0000256" key="4">
    <source>
        <dbReference type="ARBA" id="ARBA00022452"/>
    </source>
</evidence>
<dbReference type="Gene3D" id="3.10.560.10">
    <property type="entry name" value="Outer membrane lipoprotein wza domain like"/>
    <property type="match status" value="2"/>
</dbReference>
<sequence>MRGFGSRSMLFNILTVLSVSVLFSGCASFLPSSGPTRSTIDKYDSSANASGVQLIEVTQSVARRLLENQQRFLFSSIFTECPKGGQYIGPGDVVQVSVWETPPGALFSVVDSVSGVSSATPMLFPEQQVNNDGVISVPFAGRIPVSGLSLTQVEQEIYNRLNGKANEPQVMVRLVKNTSSTVTVVGEVSTSRVVPLTPKCERLLDVLAEAGGVKHPVGKLMLQLTRAGKVHSVPLEIVIKDQSENLIVEPGDVVTVLHRPNSFMVLGAAGSNDEVEFEATGITLTQALARAGGVNPNQADAKGVFLFRFEPLDALDWPEPPTVVTPENTVPVVFKMDLTDPATFFAAQSFPIKDKDVIFVSTAPSVQLAKFLNLIASVTSPALSSTSQVRTLTRSGSWD</sequence>
<dbReference type="GO" id="GO:0046930">
    <property type="term" value="C:pore complex"/>
    <property type="evidence" value="ECO:0007669"/>
    <property type="project" value="UniProtKB-KW"/>
</dbReference>
<keyword evidence="10" id="KW-0626">Porin</keyword>
<dbReference type="HOGENOM" id="CLU_038343_4_0_7"/>
<evidence type="ECO:0000256" key="11">
    <source>
        <dbReference type="ARBA" id="ARBA00023136"/>
    </source>
</evidence>
<keyword evidence="14" id="KW-0449">Lipoprotein</keyword>
<dbReference type="EMBL" id="CP006586">
    <property type="protein sequence ID" value="AGW15266.1"/>
    <property type="molecule type" value="Genomic_DNA"/>
</dbReference>
<feature type="domain" description="SLBB" evidence="17">
    <location>
        <begin position="262"/>
        <end position="360"/>
    </location>
</feature>
<dbReference type="Pfam" id="PF10531">
    <property type="entry name" value="SLBB"/>
    <property type="match status" value="1"/>
</dbReference>
<keyword evidence="19" id="KW-1185">Reference proteome</keyword>
<dbReference type="InterPro" id="IPR019554">
    <property type="entry name" value="Soluble_ligand-bd"/>
</dbReference>
<geneLocation type="plasmid" evidence="19"/>
<evidence type="ECO:0000256" key="6">
    <source>
        <dbReference type="ARBA" id="ARBA00022692"/>
    </source>
</evidence>
<reference evidence="19" key="2">
    <citation type="submission" date="2013-07" db="EMBL/GenBank/DDBJ databases">
        <authorList>
            <person name="Morais-Silva F.O."/>
            <person name="Rezende A.M."/>
            <person name="Pimentel C."/>
            <person name="Resende D.M."/>
            <person name="Santos C.I."/>
            <person name="Clemente C."/>
            <person name="de Oliveira L.M."/>
            <person name="da Silva S.M."/>
            <person name="Costa D.A."/>
            <person name="Varela-Raposo A."/>
            <person name="Horacio E.C.A."/>
            <person name="Matos M."/>
            <person name="Flores O."/>
            <person name="Ruiz J.C."/>
            <person name="Rodrigues-Pousada C."/>
        </authorList>
    </citation>
    <scope>NUCLEOTIDE SEQUENCE [LARGE SCALE GENOMIC DNA]</scope>
    <source>
        <strain evidence="19">ATCC 19364 / DSM 1382 / NCIMB 9332 / VKM B-1759</strain>
        <plasmid evidence="19">Plasmid</plasmid>
    </source>
</reference>
<dbReference type="InterPro" id="IPR003715">
    <property type="entry name" value="Poly_export_N"/>
</dbReference>